<proteinExistence type="predicted"/>
<protein>
    <submittedName>
        <fullName evidence="1">Uncharacterized protein</fullName>
    </submittedName>
</protein>
<dbReference type="STRING" id="167879.CPS_0584"/>
<organism evidence="1 2">
    <name type="scientific">Colwellia psychrerythraea (strain 34H / ATCC BAA-681)</name>
    <name type="common">Vibrio psychroerythus</name>
    <dbReference type="NCBI Taxonomy" id="167879"/>
    <lineage>
        <taxon>Bacteria</taxon>
        <taxon>Pseudomonadati</taxon>
        <taxon>Pseudomonadota</taxon>
        <taxon>Gammaproteobacteria</taxon>
        <taxon>Alteromonadales</taxon>
        <taxon>Colwelliaceae</taxon>
        <taxon>Colwellia</taxon>
    </lineage>
</organism>
<reference evidence="1" key="1">
    <citation type="journal article" date="2005" name="Proc. Natl. Acad. Sci. U.S.A.">
        <title>The psychrophilic lifestyle as revealed by the genome sequence of Colwellia psychrerythraea 34H through genomic and proteomic analyses.</title>
        <authorList>
            <person name="Methe B.A."/>
            <person name="Nelson K.E."/>
            <person name="Deming J.W."/>
            <person name="Momen B."/>
            <person name="Melamud E."/>
            <person name="Zhang X."/>
            <person name="Moult J."/>
            <person name="Madupu R."/>
            <person name="Nelson W.C."/>
            <person name="Dodson R.J."/>
            <person name="Brinkac L.M."/>
            <person name="Daugherty S.C."/>
            <person name="Durkin A.S."/>
            <person name="DeBoy R.T."/>
            <person name="Kolonay J.F."/>
            <person name="Sullivan S.A."/>
            <person name="Zhou L."/>
            <person name="Davidsen T.M."/>
            <person name="Wu M."/>
            <person name="Huston A.L."/>
            <person name="Lewis M."/>
            <person name="Weaver B."/>
            <person name="Weidman J.F."/>
            <person name="Khouri H."/>
            <person name="Utterback T.R."/>
            <person name="Feldblyum T.V."/>
            <person name="Fraser C.M."/>
        </authorList>
    </citation>
    <scope>NUCLEOTIDE SEQUENCE [LARGE SCALE GENOMIC DNA]</scope>
    <source>
        <strain evidence="1">34H</strain>
    </source>
</reference>
<dbReference type="Proteomes" id="UP000000547">
    <property type="component" value="Chromosome"/>
</dbReference>
<evidence type="ECO:0000313" key="1">
    <source>
        <dbReference type="EMBL" id="AAZ24113.1"/>
    </source>
</evidence>
<evidence type="ECO:0000313" key="2">
    <source>
        <dbReference type="Proteomes" id="UP000000547"/>
    </source>
</evidence>
<accession>Q489D0</accession>
<dbReference type="AlphaFoldDB" id="Q489D0"/>
<sequence length="36" mass="4082">MVWGPASLSCETLEVEPLVYIFQLANFILLDIGDKR</sequence>
<name>Q489D0_COLP3</name>
<dbReference type="HOGENOM" id="CLU_3355554_0_0_6"/>
<gene>
    <name evidence="1" type="ordered locus">CPS_0584</name>
</gene>
<dbReference type="EMBL" id="CP000083">
    <property type="protein sequence ID" value="AAZ24113.1"/>
    <property type="molecule type" value="Genomic_DNA"/>
</dbReference>
<dbReference type="KEGG" id="cps:CPS_0584"/>